<dbReference type="NCBIfam" id="TIGR04056">
    <property type="entry name" value="OMP_RagA_SusC"/>
    <property type="match status" value="1"/>
</dbReference>
<evidence type="ECO:0000256" key="7">
    <source>
        <dbReference type="ARBA" id="ARBA00023237"/>
    </source>
</evidence>
<dbReference type="PANTHER" id="PTHR30069:SF29">
    <property type="entry name" value="HEMOGLOBIN AND HEMOGLOBIN-HAPTOGLOBIN-BINDING PROTEIN 1-RELATED"/>
    <property type="match status" value="1"/>
</dbReference>
<dbReference type="InterPro" id="IPR037066">
    <property type="entry name" value="Plug_dom_sf"/>
</dbReference>
<dbReference type="InterPro" id="IPR012910">
    <property type="entry name" value="Plug_dom"/>
</dbReference>
<evidence type="ECO:0000313" key="12">
    <source>
        <dbReference type="Proteomes" id="UP001189000"/>
    </source>
</evidence>
<keyword evidence="6 8" id="KW-0472">Membrane</keyword>
<feature type="domain" description="TonB-dependent receptor plug" evidence="10">
    <location>
        <begin position="49"/>
        <end position="170"/>
    </location>
</feature>
<dbReference type="Gene3D" id="2.170.130.10">
    <property type="entry name" value="TonB-dependent receptor, plug domain"/>
    <property type="match status" value="1"/>
</dbReference>
<dbReference type="EMBL" id="NWGY01000003">
    <property type="protein sequence ID" value="MDV3662912.1"/>
    <property type="molecule type" value="Genomic_DNA"/>
</dbReference>
<comment type="subcellular location">
    <subcellularLocation>
        <location evidence="1 8">Cell outer membrane</location>
        <topology evidence="1 8">Multi-pass membrane protein</topology>
    </subcellularLocation>
</comment>
<proteinExistence type="inferred from homology"/>
<evidence type="ECO:0000256" key="8">
    <source>
        <dbReference type="PROSITE-ProRule" id="PRU01360"/>
    </source>
</evidence>
<keyword evidence="5 9" id="KW-0732">Signal</keyword>
<dbReference type="InterPro" id="IPR023997">
    <property type="entry name" value="TonB-dep_OMP_SusC/RagA_CS"/>
</dbReference>
<keyword evidence="7 8" id="KW-0998">Cell outer membrane</keyword>
<dbReference type="SUPFAM" id="SSF56935">
    <property type="entry name" value="Porins"/>
    <property type="match status" value="1"/>
</dbReference>
<dbReference type="PANTHER" id="PTHR30069">
    <property type="entry name" value="TONB-DEPENDENT OUTER MEMBRANE RECEPTOR"/>
    <property type="match status" value="1"/>
</dbReference>
<evidence type="ECO:0000256" key="9">
    <source>
        <dbReference type="SAM" id="SignalP"/>
    </source>
</evidence>
<accession>A0AAE4NZ67</accession>
<dbReference type="Pfam" id="PF07715">
    <property type="entry name" value="Plug"/>
    <property type="match status" value="1"/>
</dbReference>
<reference evidence="11" key="1">
    <citation type="submission" date="2023-02" db="EMBL/GenBank/DDBJ databases">
        <title>Elizabethkingia anophelis draft genomes.</title>
        <authorList>
            <person name="Nicholson A.C."/>
            <person name="Whitney A.M."/>
            <person name="Humrighouse B.W."/>
            <person name="Villarma A."/>
            <person name="Bell M."/>
            <person name="Mcquiston J."/>
        </authorList>
    </citation>
    <scope>NUCLEOTIDE SEQUENCE</scope>
    <source>
        <strain evidence="11">B4955</strain>
    </source>
</reference>
<evidence type="ECO:0000256" key="2">
    <source>
        <dbReference type="ARBA" id="ARBA00022448"/>
    </source>
</evidence>
<dbReference type="GO" id="GO:0044718">
    <property type="term" value="P:siderophore transmembrane transport"/>
    <property type="evidence" value="ECO:0007669"/>
    <property type="project" value="TreeGrafter"/>
</dbReference>
<evidence type="ECO:0000256" key="6">
    <source>
        <dbReference type="ARBA" id="ARBA00023136"/>
    </source>
</evidence>
<dbReference type="Gene3D" id="2.40.170.20">
    <property type="entry name" value="TonB-dependent receptor, beta-barrel domain"/>
    <property type="match status" value="1"/>
</dbReference>
<keyword evidence="3 8" id="KW-1134">Transmembrane beta strand</keyword>
<sequence length="990" mass="108515">MKKLTNSVLAVVLSSTFVMVSAQKTKQDTAKTKEIEGVVVTALGIKREKKSLGYSSQEIKADAITKGTTNTGNVASQLSGKVAGLQVNTNNNFGGSSNLVIRGYKSLSGGNPLIVIDGSPVNNSTNSGYSGQYDYGNFLSDINQEDIESINVLKGAAASALYGERGLNGVIVITTKSGKGKDDNRWGVTINTGGNFGFVDKSTFPEYQNQYGGGYAPGYNFGKDYTNYNDDASLGPKYDGHMVYFWDSFDPTSSNYGKMRPYVAAQHTPADFFETASNYTNTLSLQKSGDKGSILINYTNQLMTGVLPNSDLRKNTVSAKFDYKLTDKLTATVYSSLTLQDTKGRNETGYSDNIASSLRQWWNTDSDMYLLRDAYNRTGKNVSWNRKSPTNGAAAYWDNPYFQRYQSYQSDDRTRIFSYAMLNYKFSKNVNATAKLSIDNVDLLVENRLAVGSVPRGWGQSGQNVTSGYSKQNIKQQEMNFDLFANYKFDLAEGLDLSGMVGGNVRRNYNTNDYTSTEGGLVVPGLYSLANSASTILPTWENSAKLVTAGVYATASLGYKDTYFLDGTYRIDKASTLPKDNRVYGYGSVTGAIVLSNFIKQDWLSFWKLRGNYAVVGGSAQAYQLQNVYTTIGNYSGTVLYDTPNTLAKSDLKPERSKEFEIGTELQFFKRRLGLDFNYYSSKTTDQIIQLAVSAGTGYSFSVFNAGRIDNKGYEVSLNATPIKSRDFSWDMNINWAKNKSEVVDLNGVDNYQLNAYQGGVSLNASVGQPFGTLVGTDYVYKNGQRVVGDDGLWVQSEKKVIGNITPDWTGGLRNTFSYKGLSLSFLIDVQKGGSTFSTDTSYGYAGGLYADTVGSEWRDPKGVVLPGVKADGSPNTTPIGNGSLNVNNYYSYQPKGYNNAPNSEFVYDTSYVKLREASISYRLPKSILGNTFLEDVTVSLVGRNLWIIHKNVPYADPEAGVTGGLRSRGNSIGLLPTTRDIGFNVTIKF</sequence>
<dbReference type="GO" id="GO:0009279">
    <property type="term" value="C:cell outer membrane"/>
    <property type="evidence" value="ECO:0007669"/>
    <property type="project" value="UniProtKB-SubCell"/>
</dbReference>
<organism evidence="11 12">
    <name type="scientific">Elizabethkingia anophelis</name>
    <dbReference type="NCBI Taxonomy" id="1117645"/>
    <lineage>
        <taxon>Bacteria</taxon>
        <taxon>Pseudomonadati</taxon>
        <taxon>Bacteroidota</taxon>
        <taxon>Flavobacteriia</taxon>
        <taxon>Flavobacteriales</taxon>
        <taxon>Weeksellaceae</taxon>
        <taxon>Elizabethkingia</taxon>
    </lineage>
</organism>
<evidence type="ECO:0000256" key="4">
    <source>
        <dbReference type="ARBA" id="ARBA00022692"/>
    </source>
</evidence>
<keyword evidence="4 8" id="KW-0812">Transmembrane</keyword>
<evidence type="ECO:0000256" key="1">
    <source>
        <dbReference type="ARBA" id="ARBA00004571"/>
    </source>
</evidence>
<dbReference type="InterPro" id="IPR036942">
    <property type="entry name" value="Beta-barrel_TonB_sf"/>
</dbReference>
<dbReference type="Proteomes" id="UP001189000">
    <property type="component" value="Unassembled WGS sequence"/>
</dbReference>
<evidence type="ECO:0000313" key="11">
    <source>
        <dbReference type="EMBL" id="MDV3662912.1"/>
    </source>
</evidence>
<gene>
    <name evidence="11" type="ORF">CMU51_02435</name>
</gene>
<feature type="signal peptide" evidence="9">
    <location>
        <begin position="1"/>
        <end position="22"/>
    </location>
</feature>
<evidence type="ECO:0000259" key="10">
    <source>
        <dbReference type="Pfam" id="PF07715"/>
    </source>
</evidence>
<dbReference type="GO" id="GO:0015344">
    <property type="term" value="F:siderophore uptake transmembrane transporter activity"/>
    <property type="evidence" value="ECO:0007669"/>
    <property type="project" value="TreeGrafter"/>
</dbReference>
<dbReference type="InterPro" id="IPR023996">
    <property type="entry name" value="TonB-dep_OMP_SusC/RagA"/>
</dbReference>
<keyword evidence="2 8" id="KW-0813">Transport</keyword>
<comment type="similarity">
    <text evidence="8">Belongs to the TonB-dependent receptor family.</text>
</comment>
<name>A0AAE4NZ67_9FLAO</name>
<evidence type="ECO:0000256" key="3">
    <source>
        <dbReference type="ARBA" id="ARBA00022452"/>
    </source>
</evidence>
<protein>
    <submittedName>
        <fullName evidence="11">SusC/RagA family protein</fullName>
    </submittedName>
</protein>
<dbReference type="InterPro" id="IPR039426">
    <property type="entry name" value="TonB-dep_rcpt-like"/>
</dbReference>
<dbReference type="NCBIfam" id="TIGR04057">
    <property type="entry name" value="SusC_RagA_signa"/>
    <property type="match status" value="1"/>
</dbReference>
<dbReference type="AlphaFoldDB" id="A0AAE4NZ67"/>
<dbReference type="PROSITE" id="PS52016">
    <property type="entry name" value="TONB_DEPENDENT_REC_3"/>
    <property type="match status" value="1"/>
</dbReference>
<comment type="caution">
    <text evidence="11">The sequence shown here is derived from an EMBL/GenBank/DDBJ whole genome shotgun (WGS) entry which is preliminary data.</text>
</comment>
<evidence type="ECO:0000256" key="5">
    <source>
        <dbReference type="ARBA" id="ARBA00022729"/>
    </source>
</evidence>
<feature type="chain" id="PRO_5042230998" evidence="9">
    <location>
        <begin position="23"/>
        <end position="990"/>
    </location>
</feature>